<dbReference type="PANTHER" id="PTHR46976">
    <property type="entry name" value="PROTEIN ARABIDILLO 1"/>
    <property type="match status" value="1"/>
</dbReference>
<evidence type="ECO:0000256" key="1">
    <source>
        <dbReference type="SAM" id="MobiDB-lite"/>
    </source>
</evidence>
<evidence type="ECO:0000313" key="3">
    <source>
        <dbReference type="Proteomes" id="UP000436088"/>
    </source>
</evidence>
<proteinExistence type="predicted"/>
<accession>A0A6A3CY40</accession>
<dbReference type="SUPFAM" id="SSF48371">
    <property type="entry name" value="ARM repeat"/>
    <property type="match status" value="1"/>
</dbReference>
<organism evidence="2 3">
    <name type="scientific">Hibiscus syriacus</name>
    <name type="common">Rose of Sharon</name>
    <dbReference type="NCBI Taxonomy" id="106335"/>
    <lineage>
        <taxon>Eukaryota</taxon>
        <taxon>Viridiplantae</taxon>
        <taxon>Streptophyta</taxon>
        <taxon>Embryophyta</taxon>
        <taxon>Tracheophyta</taxon>
        <taxon>Spermatophyta</taxon>
        <taxon>Magnoliopsida</taxon>
        <taxon>eudicotyledons</taxon>
        <taxon>Gunneridae</taxon>
        <taxon>Pentapetalae</taxon>
        <taxon>rosids</taxon>
        <taxon>malvids</taxon>
        <taxon>Malvales</taxon>
        <taxon>Malvaceae</taxon>
        <taxon>Malvoideae</taxon>
        <taxon>Hibiscus</taxon>
    </lineage>
</organism>
<evidence type="ECO:0000313" key="2">
    <source>
        <dbReference type="EMBL" id="KAE8732192.1"/>
    </source>
</evidence>
<name>A0A6A3CY40_HIBSY</name>
<dbReference type="InterPro" id="IPR011989">
    <property type="entry name" value="ARM-like"/>
</dbReference>
<dbReference type="InterPro" id="IPR016024">
    <property type="entry name" value="ARM-type_fold"/>
</dbReference>
<comment type="caution">
    <text evidence="2">The sequence shown here is derived from an EMBL/GenBank/DDBJ whole genome shotgun (WGS) entry which is preliminary data.</text>
</comment>
<protein>
    <submittedName>
        <fullName evidence="2">Transducin/WD40 repeat-like superfamily protein isoform 1</fullName>
    </submittedName>
</protein>
<keyword evidence="3" id="KW-1185">Reference proteome</keyword>
<dbReference type="EMBL" id="VEPZ02000167">
    <property type="protein sequence ID" value="KAE8732192.1"/>
    <property type="molecule type" value="Genomic_DNA"/>
</dbReference>
<gene>
    <name evidence="2" type="ORF">F3Y22_tig00002237pilonHSYRG00757</name>
</gene>
<dbReference type="AlphaFoldDB" id="A0A6A3CY40"/>
<reference evidence="2" key="1">
    <citation type="submission" date="2019-09" db="EMBL/GenBank/DDBJ databases">
        <title>Draft genome information of white flower Hibiscus syriacus.</title>
        <authorList>
            <person name="Kim Y.-M."/>
        </authorList>
    </citation>
    <scope>NUCLEOTIDE SEQUENCE [LARGE SCALE GENOMIC DNA]</scope>
    <source>
        <strain evidence="2">YM2019G1</strain>
    </source>
</reference>
<dbReference type="Gene3D" id="1.25.10.10">
    <property type="entry name" value="Leucine-rich Repeat Variant"/>
    <property type="match status" value="1"/>
</dbReference>
<feature type="region of interest" description="Disordered" evidence="1">
    <location>
        <begin position="438"/>
        <end position="462"/>
    </location>
</feature>
<dbReference type="PANTHER" id="PTHR46976:SF2">
    <property type="entry name" value="F-BOX DOMAIN-CONTAINING PROTEIN"/>
    <property type="match status" value="1"/>
</dbReference>
<sequence length="462" mass="49792">MPKDYSSYCMIMQRGMELSSPLLDRLLVPWPLANLAAHGDSNSNNAAIGQEEGALEALMQLTYSQNEGVRKLLVLCGISFDDKNREAIAAAGGVETLHCCIIYGDTSIAIGSINCGFMNILYVTVSAIAFGPDYREFKVDDVHETAAGALWNSAFYRENALHIVQDALVYIFDGRIDASGSSKTLNMDGVGRIALKHVEGFVNSFYDPQSFHTAASSLVPTALAQIDRRSHKNTRSRTSKMQGRIQICNRHRKYLASKMQVHLESTWCRCCITTPIQAKIYAKIVLRNLERPMNSQTLALSGSWITCGKEMKEAQPFSSPLSTLHYGTTQAQALITAQAQPPVLSRHSPTANHRPSPFIFKTLAAISSPFKSSPLTPPFPFTPSDRSALLANAPSSRPALTVRGHGVAGSDLNGLSGQPFKATASVAVSSPSLGAAVGSFDPGIELPPSSPLPANIEPTRAA</sequence>
<dbReference type="Proteomes" id="UP000436088">
    <property type="component" value="Unassembled WGS sequence"/>
</dbReference>